<name>A0A378YXP9_9NOCA</name>
<keyword evidence="1" id="KW-1133">Transmembrane helix</keyword>
<evidence type="ECO:0000313" key="3">
    <source>
        <dbReference type="Proteomes" id="UP000255467"/>
    </source>
</evidence>
<organism evidence="2 3">
    <name type="scientific">Nocardia otitidiscaviarum</name>
    <dbReference type="NCBI Taxonomy" id="1823"/>
    <lineage>
        <taxon>Bacteria</taxon>
        <taxon>Bacillati</taxon>
        <taxon>Actinomycetota</taxon>
        <taxon>Actinomycetes</taxon>
        <taxon>Mycobacteriales</taxon>
        <taxon>Nocardiaceae</taxon>
        <taxon>Nocardia</taxon>
    </lineage>
</organism>
<dbReference type="STRING" id="1406858.GCA_000710895_06738"/>
<accession>A0A378YXP9</accession>
<dbReference type="Proteomes" id="UP000255467">
    <property type="component" value="Unassembled WGS sequence"/>
</dbReference>
<keyword evidence="1" id="KW-0812">Transmembrane</keyword>
<gene>
    <name evidence="2" type="ORF">NCTC1934_04667</name>
</gene>
<feature type="transmembrane region" description="Helical" evidence="1">
    <location>
        <begin position="98"/>
        <end position="122"/>
    </location>
</feature>
<keyword evidence="3" id="KW-1185">Reference proteome</keyword>
<evidence type="ECO:0000313" key="2">
    <source>
        <dbReference type="EMBL" id="SUA81219.1"/>
    </source>
</evidence>
<dbReference type="EMBL" id="UGRY01000002">
    <property type="protein sequence ID" value="SUA81219.1"/>
    <property type="molecule type" value="Genomic_DNA"/>
</dbReference>
<feature type="transmembrane region" description="Helical" evidence="1">
    <location>
        <begin position="21"/>
        <end position="44"/>
    </location>
</feature>
<evidence type="ECO:0000256" key="1">
    <source>
        <dbReference type="SAM" id="Phobius"/>
    </source>
</evidence>
<protein>
    <submittedName>
        <fullName evidence="2">Uncharacterized protein</fullName>
    </submittedName>
</protein>
<dbReference type="AlphaFoldDB" id="A0A378YXP9"/>
<reference evidence="2 3" key="1">
    <citation type="submission" date="2018-06" db="EMBL/GenBank/DDBJ databases">
        <authorList>
            <consortium name="Pathogen Informatics"/>
            <person name="Doyle S."/>
        </authorList>
    </citation>
    <scope>NUCLEOTIDE SEQUENCE [LARGE SCALE GENOMIC DNA]</scope>
    <source>
        <strain evidence="2 3">NCTC1934</strain>
    </source>
</reference>
<proteinExistence type="predicted"/>
<feature type="transmembrane region" description="Helical" evidence="1">
    <location>
        <begin position="64"/>
        <end position="91"/>
    </location>
</feature>
<sequence>MGHDGRVTERIDTPLIPLLAVMLWGALAAVFAAPFTAALTALAFRFPIPFDGYAEGGGEALNAAFASVFYLVSGGGFVLAACGAGAGYLLARRTTAGLWPLLPLTLLSAGGCALVGTLLLAVF</sequence>
<keyword evidence="1" id="KW-0472">Membrane</keyword>